<dbReference type="PROSITE" id="PS50405">
    <property type="entry name" value="GST_CTER"/>
    <property type="match status" value="1"/>
</dbReference>
<dbReference type="PANTHER" id="PTHR44051">
    <property type="entry name" value="GLUTATHIONE S-TRANSFERASE-RELATED"/>
    <property type="match status" value="1"/>
</dbReference>
<dbReference type="InterPro" id="IPR036282">
    <property type="entry name" value="Glutathione-S-Trfase_C_sf"/>
</dbReference>
<comment type="similarity">
    <text evidence="1">Belongs to the GST superfamily.</text>
</comment>
<evidence type="ECO:0000259" key="4">
    <source>
        <dbReference type="PROSITE" id="PS50405"/>
    </source>
</evidence>
<comment type="caution">
    <text evidence="5">The sequence shown here is derived from an EMBL/GenBank/DDBJ whole genome shotgun (WGS) entry which is preliminary data.</text>
</comment>
<dbReference type="InterPro" id="IPR010987">
    <property type="entry name" value="Glutathione-S-Trfase_C-like"/>
</dbReference>
<dbReference type="Proteomes" id="UP001138751">
    <property type="component" value="Unassembled WGS sequence"/>
</dbReference>
<feature type="domain" description="GST N-terminal" evidence="3">
    <location>
        <begin position="1"/>
        <end position="81"/>
    </location>
</feature>
<dbReference type="SUPFAM" id="SSF47616">
    <property type="entry name" value="GST C-terminal domain-like"/>
    <property type="match status" value="1"/>
</dbReference>
<feature type="domain" description="GST C-terminal" evidence="4">
    <location>
        <begin position="86"/>
        <end position="207"/>
    </location>
</feature>
<dbReference type="InterPro" id="IPR004046">
    <property type="entry name" value="GST_C"/>
</dbReference>
<dbReference type="AlphaFoldDB" id="A0A9X9X117"/>
<organism evidence="5 6">
    <name type="scientific">Neoroseomonas soli</name>
    <dbReference type="NCBI Taxonomy" id="1081025"/>
    <lineage>
        <taxon>Bacteria</taxon>
        <taxon>Pseudomonadati</taxon>
        <taxon>Pseudomonadota</taxon>
        <taxon>Alphaproteobacteria</taxon>
        <taxon>Acetobacterales</taxon>
        <taxon>Acetobacteraceae</taxon>
        <taxon>Neoroseomonas</taxon>
    </lineage>
</organism>
<keyword evidence="6" id="KW-1185">Reference proteome</keyword>
<dbReference type="PANTHER" id="PTHR44051:SF19">
    <property type="entry name" value="DISULFIDE-BOND OXIDOREDUCTASE YFCG"/>
    <property type="match status" value="1"/>
</dbReference>
<dbReference type="CDD" id="cd03047">
    <property type="entry name" value="GST_N_2"/>
    <property type="match status" value="1"/>
</dbReference>
<dbReference type="Gene3D" id="1.20.1050.10">
    <property type="match status" value="1"/>
</dbReference>
<accession>A0A9X9X117</accession>
<dbReference type="EMBL" id="JAAEDM010000059">
    <property type="protein sequence ID" value="MBR0673096.1"/>
    <property type="molecule type" value="Genomic_DNA"/>
</dbReference>
<evidence type="ECO:0000256" key="1">
    <source>
        <dbReference type="ARBA" id="ARBA00007409"/>
    </source>
</evidence>
<dbReference type="PROSITE" id="PS50404">
    <property type="entry name" value="GST_NTER"/>
    <property type="match status" value="1"/>
</dbReference>
<evidence type="ECO:0000256" key="2">
    <source>
        <dbReference type="ARBA" id="ARBA00022679"/>
    </source>
</evidence>
<dbReference type="SFLD" id="SFLDG01150">
    <property type="entry name" value="Main.1:_Beta-like"/>
    <property type="match status" value="1"/>
</dbReference>
<dbReference type="FunFam" id="3.40.30.10:FF:000039">
    <property type="entry name" value="Glutathione S-transferase domain"/>
    <property type="match status" value="1"/>
</dbReference>
<protein>
    <submittedName>
        <fullName evidence="5">Glutathione S-transferase</fullName>
    </submittedName>
</protein>
<keyword evidence="2" id="KW-0808">Transferase</keyword>
<evidence type="ECO:0000313" key="6">
    <source>
        <dbReference type="Proteomes" id="UP001138751"/>
    </source>
</evidence>
<dbReference type="InterPro" id="IPR004045">
    <property type="entry name" value="Glutathione_S-Trfase_N"/>
</dbReference>
<sequence length="207" mass="22599">MLRILGKASSINVRKVLWTCAEIGLDPVREDWGSGFAATDAPEFLALNPNGLVPVLVDDSGPLWESNTICRYLADRHGRADLLPAPSRARALVEQWMDWQATDLNTSWRQVFMARVRGDAAFADPALVAAGERAWNRNMGILDRRLAETGGHVAGEGFTLADIVLGLSVNRWLMTPMDRPALPAVSAYAERLRARPGALAHAFNGTP</sequence>
<dbReference type="InterPro" id="IPR036249">
    <property type="entry name" value="Thioredoxin-like_sf"/>
</dbReference>
<gene>
    <name evidence="5" type="ORF">GXW76_18100</name>
</gene>
<dbReference type="RefSeq" id="WP_211863510.1">
    <property type="nucleotide sequence ID" value="NZ_JAAEDM010000059.1"/>
</dbReference>
<dbReference type="SFLD" id="SFLDS00019">
    <property type="entry name" value="Glutathione_Transferase_(cytos"/>
    <property type="match status" value="1"/>
</dbReference>
<reference evidence="5" key="1">
    <citation type="submission" date="2020-01" db="EMBL/GenBank/DDBJ databases">
        <authorList>
            <person name="Rat A."/>
        </authorList>
    </citation>
    <scope>NUCLEOTIDE SEQUENCE</scope>
    <source>
        <strain evidence="5">LMG 31231</strain>
    </source>
</reference>
<name>A0A9X9X117_9PROT</name>
<evidence type="ECO:0000259" key="3">
    <source>
        <dbReference type="PROSITE" id="PS50404"/>
    </source>
</evidence>
<dbReference type="InterPro" id="IPR040079">
    <property type="entry name" value="Glutathione_S-Trfase"/>
</dbReference>
<reference evidence="5" key="2">
    <citation type="journal article" date="2021" name="Syst. Appl. Microbiol.">
        <title>Roseomonas hellenica sp. nov., isolated from roots of wild-growing Alkanna tinctoria.</title>
        <authorList>
            <person name="Rat A."/>
            <person name="Naranjo H.D."/>
            <person name="Lebbe L."/>
            <person name="Cnockaert M."/>
            <person name="Krigas N."/>
            <person name="Grigoriadou K."/>
            <person name="Maloupa E."/>
            <person name="Willems A."/>
        </authorList>
    </citation>
    <scope>NUCLEOTIDE SEQUENCE</scope>
    <source>
        <strain evidence="5">LMG 31231</strain>
    </source>
</reference>
<dbReference type="Gene3D" id="3.40.30.10">
    <property type="entry name" value="Glutaredoxin"/>
    <property type="match status" value="1"/>
</dbReference>
<dbReference type="Pfam" id="PF00043">
    <property type="entry name" value="GST_C"/>
    <property type="match status" value="1"/>
</dbReference>
<evidence type="ECO:0000313" key="5">
    <source>
        <dbReference type="EMBL" id="MBR0673096.1"/>
    </source>
</evidence>
<dbReference type="Pfam" id="PF13409">
    <property type="entry name" value="GST_N_2"/>
    <property type="match status" value="1"/>
</dbReference>
<dbReference type="GO" id="GO:0016740">
    <property type="term" value="F:transferase activity"/>
    <property type="evidence" value="ECO:0007669"/>
    <property type="project" value="UniProtKB-KW"/>
</dbReference>
<dbReference type="SFLD" id="SFLDG00358">
    <property type="entry name" value="Main_(cytGST)"/>
    <property type="match status" value="1"/>
</dbReference>
<proteinExistence type="inferred from homology"/>
<dbReference type="SUPFAM" id="SSF52833">
    <property type="entry name" value="Thioredoxin-like"/>
    <property type="match status" value="1"/>
</dbReference>